<proteinExistence type="inferred from homology"/>
<keyword evidence="4" id="KW-1185">Reference proteome</keyword>
<gene>
    <name evidence="3" type="ORF">QBC36DRAFT_301278</name>
</gene>
<dbReference type="PROSITE" id="PS51365">
    <property type="entry name" value="RENAL_DIPEPTIDASE_2"/>
    <property type="match status" value="1"/>
</dbReference>
<dbReference type="PANTHER" id="PTHR10443">
    <property type="entry name" value="MICROSOMAL DIPEPTIDASE"/>
    <property type="match status" value="1"/>
</dbReference>
<comment type="caution">
    <text evidence="3">The sequence shown here is derived from an EMBL/GenBank/DDBJ whole genome shotgun (WGS) entry which is preliminary data.</text>
</comment>
<evidence type="ECO:0000256" key="2">
    <source>
        <dbReference type="RuleBase" id="RU341113"/>
    </source>
</evidence>
<comment type="similarity">
    <text evidence="2">Belongs to the metallo-dependent hydrolases superfamily. Peptidase M19 family.</text>
</comment>
<dbReference type="GO" id="GO:0070573">
    <property type="term" value="F:metallodipeptidase activity"/>
    <property type="evidence" value="ECO:0007669"/>
    <property type="project" value="InterPro"/>
</dbReference>
<dbReference type="EMBL" id="MU866203">
    <property type="protein sequence ID" value="KAK4176252.1"/>
    <property type="molecule type" value="Genomic_DNA"/>
</dbReference>
<dbReference type="Gene3D" id="3.20.20.140">
    <property type="entry name" value="Metal-dependent hydrolases"/>
    <property type="match status" value="1"/>
</dbReference>
<dbReference type="CDD" id="cd01301">
    <property type="entry name" value="rDP_like"/>
    <property type="match status" value="1"/>
</dbReference>
<keyword evidence="2" id="KW-0378">Hydrolase</keyword>
<dbReference type="GO" id="GO:0006508">
    <property type="term" value="P:proteolysis"/>
    <property type="evidence" value="ECO:0007669"/>
    <property type="project" value="UniProtKB-KW"/>
</dbReference>
<keyword evidence="1 2" id="KW-0224">Dipeptidase</keyword>
<evidence type="ECO:0000256" key="1">
    <source>
        <dbReference type="ARBA" id="ARBA00022997"/>
    </source>
</evidence>
<dbReference type="Pfam" id="PF01244">
    <property type="entry name" value="Peptidase_M19"/>
    <property type="match status" value="1"/>
</dbReference>
<dbReference type="InterPro" id="IPR008257">
    <property type="entry name" value="Pept_M19"/>
</dbReference>
<sequence>MSKTQMQDTYRAPRTQDEYDRLSTQHELVKAAMGGQLLHCPVNLSRPDLRVLDSGTAQALWPTDLSRSVPPTATLVGTDIAPQHFPPAEKRPANLTLLKQSILELWPTEMHGSFDIVHQRFVLAACPSEDAALSAVRGLWECVRPGGWIELHEGHMHAIREGPQHGAMMRFRDTMVGAWRNGIGQMTDPGPRLGGWLRAVGAVDIIEEVQVIKLGAEADDKEQGERAMAVLLNMLDGMKAMLAGKEGHPSAEEFDKLRADLIEEVNEVGNYWEYYLAFGQLAMELMSQVPLIDGHNDWIHMIRAYYDSELDERFHPDKDLGGHVDLKRLVKGKAGGVFWSVYVDCPKEDGFSDELHFEALRDTLQQIDMFYRVAELYSNVLEVVHSSDDIMRIFKQGKCASLLGAEGLHQIANSSSVLRVLHRLGVKYVTLAHGKNNLYADSATAEAPAHNGLSAAGRDMIREMNRIGMIIDLSHTSEAVMLDVLDMSLAPVIFSHSSAYGVVPHPRNVSDRVLDKLKEKRGVIMISFIPWITHTDADKATIDHVVDHILYVAERIGFDHLGLGSDFDGMPKAVAGLEDVSKYPALVAKMLARGVTSDDAKKVMGLNVIRVMKEVEEVARANRSKIPVLEDPVKQLWNDDIRAFVRKEYPQAEHDRPRN</sequence>
<dbReference type="SUPFAM" id="SSF51556">
    <property type="entry name" value="Metallo-dependent hydrolases"/>
    <property type="match status" value="1"/>
</dbReference>
<dbReference type="PANTHER" id="PTHR10443:SF12">
    <property type="entry name" value="DIPEPTIDASE"/>
    <property type="match status" value="1"/>
</dbReference>
<dbReference type="AlphaFoldDB" id="A0AAN6W9Z1"/>
<comment type="cofactor">
    <cofactor evidence="2">
        <name>Zn(2+)</name>
        <dbReference type="ChEBI" id="CHEBI:29105"/>
    </cofactor>
</comment>
<dbReference type="InterPro" id="IPR029063">
    <property type="entry name" value="SAM-dependent_MTases_sf"/>
</dbReference>
<name>A0AAN6W9Z1_9PEZI</name>
<keyword evidence="2" id="KW-0479">Metal-binding</keyword>
<keyword evidence="2" id="KW-0862">Zinc</keyword>
<organism evidence="3 4">
    <name type="scientific">Triangularia setosa</name>
    <dbReference type="NCBI Taxonomy" id="2587417"/>
    <lineage>
        <taxon>Eukaryota</taxon>
        <taxon>Fungi</taxon>
        <taxon>Dikarya</taxon>
        <taxon>Ascomycota</taxon>
        <taxon>Pezizomycotina</taxon>
        <taxon>Sordariomycetes</taxon>
        <taxon>Sordariomycetidae</taxon>
        <taxon>Sordariales</taxon>
        <taxon>Podosporaceae</taxon>
        <taxon>Triangularia</taxon>
    </lineage>
</organism>
<reference evidence="3" key="1">
    <citation type="journal article" date="2023" name="Mol. Phylogenet. Evol.">
        <title>Genome-scale phylogeny and comparative genomics of the fungal order Sordariales.</title>
        <authorList>
            <person name="Hensen N."/>
            <person name="Bonometti L."/>
            <person name="Westerberg I."/>
            <person name="Brannstrom I.O."/>
            <person name="Guillou S."/>
            <person name="Cros-Aarteil S."/>
            <person name="Calhoun S."/>
            <person name="Haridas S."/>
            <person name="Kuo A."/>
            <person name="Mondo S."/>
            <person name="Pangilinan J."/>
            <person name="Riley R."/>
            <person name="LaButti K."/>
            <person name="Andreopoulos B."/>
            <person name="Lipzen A."/>
            <person name="Chen C."/>
            <person name="Yan M."/>
            <person name="Daum C."/>
            <person name="Ng V."/>
            <person name="Clum A."/>
            <person name="Steindorff A."/>
            <person name="Ohm R.A."/>
            <person name="Martin F."/>
            <person name="Silar P."/>
            <person name="Natvig D.O."/>
            <person name="Lalanne C."/>
            <person name="Gautier V."/>
            <person name="Ament-Velasquez S.L."/>
            <person name="Kruys A."/>
            <person name="Hutchinson M.I."/>
            <person name="Powell A.J."/>
            <person name="Barry K."/>
            <person name="Miller A.N."/>
            <person name="Grigoriev I.V."/>
            <person name="Debuchy R."/>
            <person name="Gladieux P."/>
            <person name="Hiltunen Thoren M."/>
            <person name="Johannesson H."/>
        </authorList>
    </citation>
    <scope>NUCLEOTIDE SEQUENCE</scope>
    <source>
        <strain evidence="3">CBS 892.96</strain>
    </source>
</reference>
<dbReference type="SUPFAM" id="SSF53335">
    <property type="entry name" value="S-adenosyl-L-methionine-dependent methyltransferases"/>
    <property type="match status" value="1"/>
</dbReference>
<dbReference type="GO" id="GO:0046872">
    <property type="term" value="F:metal ion binding"/>
    <property type="evidence" value="ECO:0007669"/>
    <property type="project" value="UniProtKB-UniRule"/>
</dbReference>
<keyword evidence="2" id="KW-0645">Protease</keyword>
<dbReference type="InterPro" id="IPR032466">
    <property type="entry name" value="Metal_Hydrolase"/>
</dbReference>
<comment type="catalytic activity">
    <reaction evidence="2">
        <text>an L-aminoacyl-L-amino acid + H2O = 2 an L-alpha-amino acid</text>
        <dbReference type="Rhea" id="RHEA:48940"/>
        <dbReference type="ChEBI" id="CHEBI:15377"/>
        <dbReference type="ChEBI" id="CHEBI:59869"/>
        <dbReference type="ChEBI" id="CHEBI:77460"/>
        <dbReference type="EC" id="3.4.13.19"/>
    </reaction>
</comment>
<keyword evidence="2" id="KW-0482">Metalloprotease</keyword>
<protein>
    <recommendedName>
        <fullName evidence="2">Dipeptidase</fullName>
        <ecNumber evidence="2">3.4.13.19</ecNumber>
    </recommendedName>
</protein>
<dbReference type="Gene3D" id="3.40.50.150">
    <property type="entry name" value="Vaccinia Virus protein VP39"/>
    <property type="match status" value="1"/>
</dbReference>
<evidence type="ECO:0000313" key="3">
    <source>
        <dbReference type="EMBL" id="KAK4176252.1"/>
    </source>
</evidence>
<dbReference type="Proteomes" id="UP001302321">
    <property type="component" value="Unassembled WGS sequence"/>
</dbReference>
<accession>A0AAN6W9Z1</accession>
<reference evidence="3" key="2">
    <citation type="submission" date="2023-05" db="EMBL/GenBank/DDBJ databases">
        <authorList>
            <consortium name="Lawrence Berkeley National Laboratory"/>
            <person name="Steindorff A."/>
            <person name="Hensen N."/>
            <person name="Bonometti L."/>
            <person name="Westerberg I."/>
            <person name="Brannstrom I.O."/>
            <person name="Guillou S."/>
            <person name="Cros-Aarteil S."/>
            <person name="Calhoun S."/>
            <person name="Haridas S."/>
            <person name="Kuo A."/>
            <person name="Mondo S."/>
            <person name="Pangilinan J."/>
            <person name="Riley R."/>
            <person name="Labutti K."/>
            <person name="Andreopoulos B."/>
            <person name="Lipzen A."/>
            <person name="Chen C."/>
            <person name="Yanf M."/>
            <person name="Daum C."/>
            <person name="Ng V."/>
            <person name="Clum A."/>
            <person name="Ohm R."/>
            <person name="Martin F."/>
            <person name="Silar P."/>
            <person name="Natvig D."/>
            <person name="Lalanne C."/>
            <person name="Gautier V."/>
            <person name="Ament-Velasquez S.L."/>
            <person name="Kruys A."/>
            <person name="Hutchinson M.I."/>
            <person name="Powell A.J."/>
            <person name="Barry K."/>
            <person name="Miller A.N."/>
            <person name="Grigoriev I.V."/>
            <person name="Debuchy R."/>
            <person name="Gladieux P."/>
            <person name="Thoren M.H."/>
            <person name="Johannesson H."/>
        </authorList>
    </citation>
    <scope>NUCLEOTIDE SEQUENCE</scope>
    <source>
        <strain evidence="3">CBS 892.96</strain>
    </source>
</reference>
<evidence type="ECO:0000313" key="4">
    <source>
        <dbReference type="Proteomes" id="UP001302321"/>
    </source>
</evidence>
<dbReference type="EC" id="3.4.13.19" evidence="2"/>